<dbReference type="RefSeq" id="WP_149620902.1">
    <property type="nucleotide sequence ID" value="NZ_VOBL01000029.1"/>
</dbReference>
<evidence type="ECO:0000313" key="2">
    <source>
        <dbReference type="EMBL" id="KAA0973340.1"/>
    </source>
</evidence>
<dbReference type="Pfam" id="PF18864">
    <property type="entry name" value="AbiTii"/>
    <property type="match status" value="1"/>
</dbReference>
<reference evidence="2 3" key="1">
    <citation type="submission" date="2019-07" db="EMBL/GenBank/DDBJ databases">
        <title>Analysis of the biochemical properties, biological activity and biotechnological potential of siderophores and biosurfactants produced by Antarctic psychrotolerant bacteria.</title>
        <authorList>
            <person name="Styczynski M."/>
            <person name="Krucon T."/>
            <person name="Decewicz P."/>
            <person name="Dziewit L."/>
        </authorList>
    </citation>
    <scope>NUCLEOTIDE SEQUENCE [LARGE SCALE GENOMIC DNA]</scope>
    <source>
        <strain evidence="2 3">ANT_H27</strain>
    </source>
</reference>
<evidence type="ECO:0000259" key="1">
    <source>
        <dbReference type="Pfam" id="PF18864"/>
    </source>
</evidence>
<name>A0A5B0E6E3_9MICC</name>
<dbReference type="Proteomes" id="UP000323856">
    <property type="component" value="Unassembled WGS sequence"/>
</dbReference>
<proteinExistence type="predicted"/>
<protein>
    <recommendedName>
        <fullName evidence="1">AbiTii domain-containing protein</fullName>
    </recommendedName>
</protein>
<feature type="domain" description="AbiTii" evidence="1">
    <location>
        <begin position="5"/>
        <end position="186"/>
    </location>
</feature>
<organism evidence="2 3">
    <name type="scientific">Paeniglutamicibacter gangotriensis</name>
    <dbReference type="NCBI Taxonomy" id="254787"/>
    <lineage>
        <taxon>Bacteria</taxon>
        <taxon>Bacillati</taxon>
        <taxon>Actinomycetota</taxon>
        <taxon>Actinomycetes</taxon>
        <taxon>Micrococcales</taxon>
        <taxon>Micrococcaceae</taxon>
        <taxon>Paeniglutamicibacter</taxon>
    </lineage>
</organism>
<comment type="caution">
    <text evidence="2">The sequence shown here is derived from an EMBL/GenBank/DDBJ whole genome shotgun (WGS) entry which is preliminary data.</text>
</comment>
<dbReference type="AlphaFoldDB" id="A0A5B0E6E3"/>
<evidence type="ECO:0000313" key="3">
    <source>
        <dbReference type="Proteomes" id="UP000323856"/>
    </source>
</evidence>
<accession>A0A5B0E6E3</accession>
<dbReference type="EMBL" id="VOBL01000029">
    <property type="protein sequence ID" value="KAA0973340.1"/>
    <property type="molecule type" value="Genomic_DNA"/>
</dbReference>
<dbReference type="OrthoDB" id="4157938at2"/>
<gene>
    <name evidence="2" type="ORF">FQ154_18740</name>
</gene>
<sequence>MTNTLLQSLRERILDESEPLDGLLRKCLLLGAETGSTSLRAWARNELDGYKNDDQVPGYRVFPTSPIVTEEISGRFHSKGRRLHRLELPDNASEVIPEHFNVFQSVAELEGHSKSKEVSFLTPDLSLAKLLWNRELDSDFQQIVGLTYVLSGSSIAGILSKIRTQLVEIIADLTAEIPLAELPRKDQVDSAVSHHIGTQYNTTIHATNGPTAIGTEARATSNGLSLQDAITLLETAQATANAEVQDDSDKAEILKAIADLHAAATKRSPNTGEVVKKVGKLRKISEHVGIPALSAAVGGSTETLISMALSGAFG</sequence>
<dbReference type="InterPro" id="IPR041304">
    <property type="entry name" value="AbiTii"/>
</dbReference>